<dbReference type="SUPFAM" id="SSF48403">
    <property type="entry name" value="Ankyrin repeat"/>
    <property type="match status" value="1"/>
</dbReference>
<dbReference type="InterPro" id="IPR011990">
    <property type="entry name" value="TPR-like_helical_dom_sf"/>
</dbReference>
<feature type="compositionally biased region" description="Low complexity" evidence="3">
    <location>
        <begin position="514"/>
        <end position="528"/>
    </location>
</feature>
<keyword evidence="5" id="KW-1185">Reference proteome</keyword>
<feature type="repeat" description="ANK" evidence="1">
    <location>
        <begin position="611"/>
        <end position="644"/>
    </location>
</feature>
<feature type="region of interest" description="Disordered" evidence="3">
    <location>
        <begin position="514"/>
        <end position="548"/>
    </location>
</feature>
<evidence type="ECO:0000313" key="4">
    <source>
        <dbReference type="EMBL" id="KAK9842223.1"/>
    </source>
</evidence>
<feature type="region of interest" description="Disordered" evidence="3">
    <location>
        <begin position="43"/>
        <end position="200"/>
    </location>
</feature>
<dbReference type="PANTHER" id="PTHR46224:SF6">
    <property type="entry name" value="ANKYRIN REPEAT FAMILY PROTEIN"/>
    <property type="match status" value="1"/>
</dbReference>
<name>A0AAW1S9W3_9CHLO</name>
<dbReference type="SMART" id="SM00028">
    <property type="entry name" value="TPR"/>
    <property type="match status" value="3"/>
</dbReference>
<protein>
    <submittedName>
        <fullName evidence="4">Uncharacterized protein</fullName>
    </submittedName>
</protein>
<dbReference type="PROSITE" id="PS50297">
    <property type="entry name" value="ANK_REP_REGION"/>
    <property type="match status" value="3"/>
</dbReference>
<feature type="repeat" description="ANK" evidence="1">
    <location>
        <begin position="710"/>
        <end position="742"/>
    </location>
</feature>
<dbReference type="PROSITE" id="PS50005">
    <property type="entry name" value="TPR"/>
    <property type="match status" value="1"/>
</dbReference>
<dbReference type="EMBL" id="JALJOU010000008">
    <property type="protein sequence ID" value="KAK9842223.1"/>
    <property type="molecule type" value="Genomic_DNA"/>
</dbReference>
<feature type="repeat" description="TPR" evidence="2">
    <location>
        <begin position="923"/>
        <end position="956"/>
    </location>
</feature>
<feature type="repeat" description="ANK" evidence="1">
    <location>
        <begin position="743"/>
        <end position="775"/>
    </location>
</feature>
<feature type="compositionally biased region" description="Basic and acidic residues" evidence="3">
    <location>
        <begin position="1"/>
        <end position="26"/>
    </location>
</feature>
<reference evidence="4 5" key="1">
    <citation type="journal article" date="2024" name="Nat. Commun.">
        <title>Phylogenomics reveals the evolutionary origins of lichenization in chlorophyte algae.</title>
        <authorList>
            <person name="Puginier C."/>
            <person name="Libourel C."/>
            <person name="Otte J."/>
            <person name="Skaloud P."/>
            <person name="Haon M."/>
            <person name="Grisel S."/>
            <person name="Petersen M."/>
            <person name="Berrin J.G."/>
            <person name="Delaux P.M."/>
            <person name="Dal Grande F."/>
            <person name="Keller J."/>
        </authorList>
    </citation>
    <scope>NUCLEOTIDE SEQUENCE [LARGE SCALE GENOMIC DNA]</scope>
    <source>
        <strain evidence="4 5">SAG 245.80</strain>
    </source>
</reference>
<dbReference type="AlphaFoldDB" id="A0AAW1S9W3"/>
<dbReference type="Gene3D" id="1.25.40.20">
    <property type="entry name" value="Ankyrin repeat-containing domain"/>
    <property type="match status" value="2"/>
</dbReference>
<dbReference type="Pfam" id="PF12796">
    <property type="entry name" value="Ank_2"/>
    <property type="match status" value="2"/>
</dbReference>
<keyword evidence="1" id="KW-0040">ANK repeat</keyword>
<dbReference type="InterPro" id="IPR036770">
    <property type="entry name" value="Ankyrin_rpt-contain_sf"/>
</dbReference>
<feature type="compositionally biased region" description="Basic and acidic residues" evidence="3">
    <location>
        <begin position="112"/>
        <end position="133"/>
    </location>
</feature>
<evidence type="ECO:0000313" key="5">
    <source>
        <dbReference type="Proteomes" id="UP001445335"/>
    </source>
</evidence>
<proteinExistence type="predicted"/>
<dbReference type="Gene3D" id="6.10.140.1430">
    <property type="match status" value="2"/>
</dbReference>
<feature type="compositionally biased region" description="Basic and acidic residues" evidence="3">
    <location>
        <begin position="171"/>
        <end position="199"/>
    </location>
</feature>
<dbReference type="InterPro" id="IPR051616">
    <property type="entry name" value="Cul2-RING_E3_ligase_SR"/>
</dbReference>
<organism evidence="4 5">
    <name type="scientific">Elliptochloris bilobata</name>
    <dbReference type="NCBI Taxonomy" id="381761"/>
    <lineage>
        <taxon>Eukaryota</taxon>
        <taxon>Viridiplantae</taxon>
        <taxon>Chlorophyta</taxon>
        <taxon>core chlorophytes</taxon>
        <taxon>Trebouxiophyceae</taxon>
        <taxon>Trebouxiophyceae incertae sedis</taxon>
        <taxon>Elliptochloris clade</taxon>
        <taxon>Elliptochloris</taxon>
    </lineage>
</organism>
<accession>A0AAW1S9W3</accession>
<dbReference type="SUPFAM" id="SSF48452">
    <property type="entry name" value="TPR-like"/>
    <property type="match status" value="1"/>
</dbReference>
<feature type="compositionally biased region" description="Basic and acidic residues" evidence="3">
    <location>
        <begin position="320"/>
        <end position="364"/>
    </location>
</feature>
<feature type="compositionally biased region" description="Basic and acidic residues" evidence="3">
    <location>
        <begin position="262"/>
        <end position="281"/>
    </location>
</feature>
<gene>
    <name evidence="4" type="ORF">WJX81_001374</name>
</gene>
<keyword evidence="2" id="KW-0802">TPR repeat</keyword>
<dbReference type="InterPro" id="IPR002110">
    <property type="entry name" value="Ankyrin_rpt"/>
</dbReference>
<dbReference type="PANTHER" id="PTHR46224">
    <property type="entry name" value="ANKYRIN REPEAT FAMILY PROTEIN"/>
    <property type="match status" value="1"/>
</dbReference>
<evidence type="ECO:0000256" key="1">
    <source>
        <dbReference type="PROSITE-ProRule" id="PRU00023"/>
    </source>
</evidence>
<feature type="region of interest" description="Disordered" evidence="3">
    <location>
        <begin position="314"/>
        <end position="441"/>
    </location>
</feature>
<feature type="repeat" description="ANK" evidence="1">
    <location>
        <begin position="776"/>
        <end position="808"/>
    </location>
</feature>
<feature type="region of interest" description="Disordered" evidence="3">
    <location>
        <begin position="254"/>
        <end position="281"/>
    </location>
</feature>
<dbReference type="SMART" id="SM00248">
    <property type="entry name" value="ANK"/>
    <property type="match status" value="6"/>
</dbReference>
<evidence type="ECO:0000256" key="3">
    <source>
        <dbReference type="SAM" id="MobiDB-lite"/>
    </source>
</evidence>
<evidence type="ECO:0000256" key="2">
    <source>
        <dbReference type="PROSITE-ProRule" id="PRU00339"/>
    </source>
</evidence>
<dbReference type="Proteomes" id="UP001445335">
    <property type="component" value="Unassembled WGS sequence"/>
</dbReference>
<feature type="region of interest" description="Disordered" evidence="3">
    <location>
        <begin position="1"/>
        <end position="28"/>
    </location>
</feature>
<dbReference type="PRINTS" id="PR01415">
    <property type="entry name" value="ANKYRIN"/>
</dbReference>
<comment type="caution">
    <text evidence="4">The sequence shown here is derived from an EMBL/GenBank/DDBJ whole genome shotgun (WGS) entry which is preliminary data.</text>
</comment>
<dbReference type="InterPro" id="IPR019734">
    <property type="entry name" value="TPR_rpt"/>
</dbReference>
<sequence length="985" mass="102948">MGTPNEELRKEDFEKAASDAKAKAAEFRQQTVDGANSLRQQAADGLGSLHETLKGKGDGSSTVDNARNKGAELVGAGKDKVEPSVTDKAKSTLQSVKEAVVPTAHAGTLTPEEQRQQARAHLDTAKDDMDKAGQHAASATQTVTHDIRSAADQAGQAASHLGSRFTASAEETGKSAADKASQAKDSAREGAEYTKDEAKSLYSSAKDTISGWLGGKEHVPEPKDDVDRAVEGTQDAISRNVHKAGDKVQGMFHGAKHATKGKAGEAHAKAPGAEEIKGEARSALDSAEDAAIRTKDAVVDTAKYIGGRLTAPIGGESEVEAGKRETREAADKAKAHGHGLVDRAREAYGDAKHQVSESVEDAKHRVSQTAEQAKQRAREAAERARPHTVEEAERAEGYPPSNTAALRASKAGLDREGQARAEAPTASKMEDKTRGALGSAGDLATRTKDAVVDSAKYIGGRLTAPVGGEESDTHGTVEAAKHDAHKTADKVADHGKGMVEHAKEAVGDAKARLSQAAEDAARSAQEAADSVRPHTAEEADLAQGLPPSNTADLLAERAAAPMDTTTSSIAGKARDAVQRLLKSARDGPLEEFKLAELAFPPVELAAVKEGHGRNALHMAALGGQTDICAYLVKERHLDTNAFDDQGGTPLKQALAMKQLATVDELLALGADARLSRGDDPTPVFYAAATGNIECLRAVLAHGGGADEVSAAGTPLLWAASAENVEGAKLLLEKGADPTSKDGDGLTALLLAAAVGNMELARLLLDAGADVNAKAHGLMTPLHTAAETGRTEIVNMLLEVGADPNAEDEAGARPIDAAATVQERGVVEALLPVTTPAPSEEHIDVPEAEEPDTDAATAAKRRGDEAFVAAKFPAAVEAYTAALRHETGSHALWANRSAALLRTGENEAALKDARIARTIDPAFTKAWYREGCAARELGMWNDAAQAFFRGYQTDPTNQELATSFQAAVERGKQAHAAAHANHSHAH</sequence>
<feature type="compositionally biased region" description="Basic and acidic residues" evidence="3">
    <location>
        <begin position="373"/>
        <end position="396"/>
    </location>
</feature>
<dbReference type="Gene3D" id="1.25.40.10">
    <property type="entry name" value="Tetratricopeptide repeat domain"/>
    <property type="match status" value="1"/>
</dbReference>
<feature type="compositionally biased region" description="Basic and acidic residues" evidence="3">
    <location>
        <begin position="77"/>
        <end position="90"/>
    </location>
</feature>
<dbReference type="PROSITE" id="PS50088">
    <property type="entry name" value="ANK_REPEAT"/>
    <property type="match status" value="4"/>
</dbReference>